<reference evidence="1 2" key="1">
    <citation type="submission" date="2017-07" db="EMBL/GenBank/DDBJ databases">
        <title>Complete genome sequence of Actinoalloteichus hoggarensis DSM 45943, type strain of Actinoalloteichus hoggarensis.</title>
        <authorList>
            <person name="Ruckert C."/>
            <person name="Nouioui I."/>
            <person name="Willmese J."/>
            <person name="van Wezel G."/>
            <person name="Klenk H.-P."/>
            <person name="Kalinowski J."/>
            <person name="Zotchev S.B."/>
        </authorList>
    </citation>
    <scope>NUCLEOTIDE SEQUENCE [LARGE SCALE GENOMIC DNA]</scope>
    <source>
        <strain evidence="1 2">DSM 45943</strain>
    </source>
</reference>
<evidence type="ECO:0000313" key="2">
    <source>
        <dbReference type="Proteomes" id="UP000204221"/>
    </source>
</evidence>
<dbReference type="KEGG" id="ahg:AHOG_20935"/>
<name>A0A221W7S4_9PSEU</name>
<dbReference type="InterPro" id="IPR013381">
    <property type="entry name" value="CRISPR-assoc_prot_Cse1"/>
</dbReference>
<gene>
    <name evidence="1" type="primary">cse4</name>
    <name evidence="1" type="ORF">AHOG_20935</name>
</gene>
<sequence>MWGEMRFNLLDEPWIPVVTLEGASVEVGLADLFGRSGSLCRLVGASPTMTAALYRLVLAVTHRVFRPATDEDWAQLWERDDLRTRQWEDFLARDRNSFDLFHPERPFLQSRSLSSVAPSGIARLVPFRASGSNATLFDHTTSADRLTLSPAEAARWLVTLQCYDPGGLKSGAYPKAPRSSERAPANNFGCVVVEGGTLKETLLLNLLSYDPLIDQPPGTGVQDRPSWEDTEVGGPEPVERTPLGWTDLLTWPSRRVLLTTDGDPDDPVVDGVVITPGTRLRPVAEDQEHEWMAALRRPIVRGTARGNSKRYPVRLEEQRGVWRHAEELLLAAEQRRNIEQSDRRRPAALDAIARRTEYGLLPEDAVFTLRVFGQQLDSKQAVVQTWLEESVPAPVALLRTESERERLGAVVGHSCRLADDVGFLLRRLDKGYREDFAVKSPPALEVSYWPQLTAPFHTFILDLGAAMRSDRNGSQEHAAVEAWRRAVARVANAAADRWVYGAARRGARELSLAGKHDGRFRAELGTRLVLYRREVGAFLYSDDRREQRTDHRPDEGEPT</sequence>
<dbReference type="EMBL" id="CP022521">
    <property type="protein sequence ID" value="ASO21804.1"/>
    <property type="molecule type" value="Genomic_DNA"/>
</dbReference>
<accession>A0A221W7S4</accession>
<dbReference type="NCBIfam" id="TIGR02547">
    <property type="entry name" value="casA_cse1"/>
    <property type="match status" value="1"/>
</dbReference>
<dbReference type="Proteomes" id="UP000204221">
    <property type="component" value="Chromosome"/>
</dbReference>
<evidence type="ECO:0000313" key="1">
    <source>
        <dbReference type="EMBL" id="ASO21804.1"/>
    </source>
</evidence>
<dbReference type="AlphaFoldDB" id="A0A221W7S4"/>
<dbReference type="Gene3D" id="1.10.132.100">
    <property type="match status" value="1"/>
</dbReference>
<dbReference type="RefSeq" id="WP_093942886.1">
    <property type="nucleotide sequence ID" value="NZ_CP022521.1"/>
</dbReference>
<dbReference type="Pfam" id="PF09481">
    <property type="entry name" value="CRISPR_Cse1"/>
    <property type="match status" value="1"/>
</dbReference>
<organism evidence="1 2">
    <name type="scientific">Actinoalloteichus hoggarensis</name>
    <dbReference type="NCBI Taxonomy" id="1470176"/>
    <lineage>
        <taxon>Bacteria</taxon>
        <taxon>Bacillati</taxon>
        <taxon>Actinomycetota</taxon>
        <taxon>Actinomycetes</taxon>
        <taxon>Pseudonocardiales</taxon>
        <taxon>Pseudonocardiaceae</taxon>
        <taxon>Actinoalloteichus</taxon>
    </lineage>
</organism>
<dbReference type="OrthoDB" id="3187690at2"/>
<proteinExistence type="predicted"/>
<keyword evidence="2" id="KW-1185">Reference proteome</keyword>
<protein>
    <submittedName>
        <fullName evidence="1">CRISPR-associated protein CasA/Cse1</fullName>
    </submittedName>
</protein>